<dbReference type="GO" id="GO:0050661">
    <property type="term" value="F:NADP binding"/>
    <property type="evidence" value="ECO:0007669"/>
    <property type="project" value="InterPro"/>
</dbReference>
<dbReference type="GO" id="GO:0051287">
    <property type="term" value="F:NAD binding"/>
    <property type="evidence" value="ECO:0007669"/>
    <property type="project" value="InterPro"/>
</dbReference>
<dbReference type="Gene3D" id="3.30.360.10">
    <property type="entry name" value="Dihydrodipicolinate Reductase, domain 2"/>
    <property type="match status" value="1"/>
</dbReference>
<dbReference type="InterPro" id="IPR020831">
    <property type="entry name" value="GlycerAld/Erythrose_P_DH"/>
</dbReference>
<evidence type="ECO:0000256" key="6">
    <source>
        <dbReference type="PIRSR" id="PIRSR000149-4"/>
    </source>
</evidence>
<dbReference type="Gene3D" id="3.40.50.720">
    <property type="entry name" value="NAD(P)-binding Rossmann-like Domain"/>
    <property type="match status" value="1"/>
</dbReference>
<dbReference type="InterPro" id="IPR006424">
    <property type="entry name" value="Glyceraldehyde-3-P_DH_1"/>
</dbReference>
<dbReference type="EMBL" id="SNWN01000011">
    <property type="protein sequence ID" value="TDO20348.1"/>
    <property type="molecule type" value="Genomic_DNA"/>
</dbReference>
<evidence type="ECO:0000256" key="3">
    <source>
        <dbReference type="PIRSR" id="PIRSR000149-1"/>
    </source>
</evidence>
<dbReference type="PIRSF" id="PIRSF000149">
    <property type="entry name" value="GAP_DH"/>
    <property type="match status" value="1"/>
</dbReference>
<keyword evidence="5" id="KW-0547">Nucleotide-binding</keyword>
<comment type="similarity">
    <text evidence="1 7">Belongs to the glyceraldehyde-3-phosphate dehydrogenase family.</text>
</comment>
<proteinExistence type="inferred from homology"/>
<feature type="binding site" evidence="5">
    <location>
        <begin position="11"/>
        <end position="12"/>
    </location>
    <ligand>
        <name>NAD(+)</name>
        <dbReference type="ChEBI" id="CHEBI:57540"/>
    </ligand>
</feature>
<dbReference type="SUPFAM" id="SSF55347">
    <property type="entry name" value="Glyceraldehyde-3-phosphate dehydrogenase-like, C-terminal domain"/>
    <property type="match status" value="1"/>
</dbReference>
<dbReference type="FunFam" id="3.30.360.10:FF:000002">
    <property type="entry name" value="Glyceraldehyde-3-phosphate dehydrogenase"/>
    <property type="match status" value="1"/>
</dbReference>
<evidence type="ECO:0000256" key="8">
    <source>
        <dbReference type="RuleBase" id="RU361160"/>
    </source>
</evidence>
<keyword evidence="5" id="KW-0520">NAD</keyword>
<feature type="binding site" evidence="5">
    <location>
        <position position="129"/>
    </location>
    <ligand>
        <name>NAD(+)</name>
        <dbReference type="ChEBI" id="CHEBI:57540"/>
    </ligand>
</feature>
<dbReference type="CDD" id="cd18126">
    <property type="entry name" value="GAPDH_I_C"/>
    <property type="match status" value="1"/>
</dbReference>
<feature type="binding site" evidence="4">
    <location>
        <begin position="219"/>
        <end position="220"/>
    </location>
    <ligand>
        <name>D-glyceraldehyde 3-phosphate</name>
        <dbReference type="ChEBI" id="CHEBI:59776"/>
    </ligand>
</feature>
<evidence type="ECO:0000256" key="2">
    <source>
        <dbReference type="ARBA" id="ARBA00023002"/>
    </source>
</evidence>
<dbReference type="PANTHER" id="PTHR43148">
    <property type="entry name" value="GLYCERALDEHYDE-3-PHOSPHATE DEHYDROGENASE 2"/>
    <property type="match status" value="1"/>
</dbReference>
<comment type="caution">
    <text evidence="10">The sequence shown here is derived from an EMBL/GenBank/DDBJ whole genome shotgun (WGS) entry which is preliminary data.</text>
</comment>
<dbReference type="Proteomes" id="UP000295518">
    <property type="component" value="Unassembled WGS sequence"/>
</dbReference>
<dbReference type="SMART" id="SM00846">
    <property type="entry name" value="Gp_dh_N"/>
    <property type="match status" value="1"/>
</dbReference>
<evidence type="ECO:0000313" key="11">
    <source>
        <dbReference type="Proteomes" id="UP000295518"/>
    </source>
</evidence>
<evidence type="ECO:0000256" key="7">
    <source>
        <dbReference type="RuleBase" id="RU000397"/>
    </source>
</evidence>
<evidence type="ECO:0000256" key="1">
    <source>
        <dbReference type="ARBA" id="ARBA00007406"/>
    </source>
</evidence>
<gene>
    <name evidence="10" type="ORF">EI74_0425</name>
</gene>
<dbReference type="InterPro" id="IPR020830">
    <property type="entry name" value="GlycerAld_3-P_DH_AS"/>
</dbReference>
<evidence type="ECO:0000259" key="9">
    <source>
        <dbReference type="SMART" id="SM00846"/>
    </source>
</evidence>
<dbReference type="OrthoDB" id="9803304at2"/>
<dbReference type="PRINTS" id="PR00078">
    <property type="entry name" value="G3PDHDRGNASE"/>
</dbReference>
<dbReference type="RefSeq" id="WP_094254591.1">
    <property type="nucleotide sequence ID" value="NZ_NNCE01000003.1"/>
</dbReference>
<feature type="active site" description="Nucleophile" evidence="3">
    <location>
        <position position="160"/>
    </location>
</feature>
<dbReference type="SUPFAM" id="SSF51735">
    <property type="entry name" value="NAD(P)-binding Rossmann-fold domains"/>
    <property type="match status" value="1"/>
</dbReference>
<feature type="site" description="Activates thiol group during catalysis" evidence="6">
    <location>
        <position position="187"/>
    </location>
</feature>
<feature type="binding site" evidence="4">
    <location>
        <position position="190"/>
    </location>
    <ligand>
        <name>D-glyceraldehyde 3-phosphate</name>
        <dbReference type="ChEBI" id="CHEBI:59776"/>
    </ligand>
</feature>
<feature type="binding site" evidence="4">
    <location>
        <begin position="159"/>
        <end position="161"/>
    </location>
    <ligand>
        <name>D-glyceraldehyde 3-phosphate</name>
        <dbReference type="ChEBI" id="CHEBI:59776"/>
    </ligand>
</feature>
<protein>
    <recommendedName>
        <fullName evidence="8">Glyceraldehyde-3-phosphate dehydrogenase</fullName>
        <ecNumber evidence="8">1.2.1.-</ecNumber>
    </recommendedName>
</protein>
<sequence>MTRIAINGFGRIGRTTLRYIFEHHDGEVELVAVNDLTSIENIIYLLKYDSVYRSFIGEIEQTAEGFKYRKKGIANDKWREVKVLAQRDPSQLPWKDLKIDVVIEATGFFANKSGAQLHINAGAKKCIISAPGGNDVKTIVYNVNHETLTKEDTIISAASCTTNSIAPVIKFMDESFKILVGKMTTIHAYTGNQGLVDMPAAKDLRRGRAAAQNIVPSSTGAAKAIGLVIPSVAGKLDGAAIRIPTIVGSLSDLTFVLGKKVTVEEVNAAAKAFSDKIKPTFGYNTDEIVSSDIIGSTHGSIFDATLTKVVEAKEDGKQLVTVGAWYDNEMSFVSQLVRLILHVAKI</sequence>
<reference evidence="10 11" key="1">
    <citation type="submission" date="2019-03" db="EMBL/GenBank/DDBJ databases">
        <title>Genomic Encyclopedia of Archaeal and Bacterial Type Strains, Phase II (KMG-II): from individual species to whole genera.</title>
        <authorList>
            <person name="Goeker M."/>
        </authorList>
    </citation>
    <scope>NUCLEOTIDE SEQUENCE [LARGE SCALE GENOMIC DNA]</scope>
    <source>
        <strain evidence="10 11">ATCC 700618</strain>
    </source>
</reference>
<dbReference type="PROSITE" id="PS00071">
    <property type="entry name" value="GAPDH"/>
    <property type="match status" value="1"/>
</dbReference>
<feature type="binding site" evidence="5">
    <location>
        <position position="328"/>
    </location>
    <ligand>
        <name>NAD(+)</name>
        <dbReference type="ChEBI" id="CHEBI:57540"/>
    </ligand>
</feature>
<dbReference type="GO" id="GO:0016620">
    <property type="term" value="F:oxidoreductase activity, acting on the aldehyde or oxo group of donors, NAD or NADP as acceptor"/>
    <property type="evidence" value="ECO:0007669"/>
    <property type="project" value="InterPro"/>
</dbReference>
<dbReference type="Pfam" id="PF02800">
    <property type="entry name" value="Gp_dh_C"/>
    <property type="match status" value="1"/>
</dbReference>
<evidence type="ECO:0000313" key="10">
    <source>
        <dbReference type="EMBL" id="TDO20348.1"/>
    </source>
</evidence>
<dbReference type="CDD" id="cd05214">
    <property type="entry name" value="GAPDH_I_N"/>
    <property type="match status" value="1"/>
</dbReference>
<dbReference type="FunFam" id="3.40.50.720:FF:000001">
    <property type="entry name" value="Glyceraldehyde-3-phosphate dehydrogenase"/>
    <property type="match status" value="1"/>
</dbReference>
<feature type="binding site" evidence="5">
    <location>
        <position position="87"/>
    </location>
    <ligand>
        <name>NAD(+)</name>
        <dbReference type="ChEBI" id="CHEBI:57540"/>
    </ligand>
</feature>
<dbReference type="InterPro" id="IPR036291">
    <property type="entry name" value="NAD(P)-bd_dom_sf"/>
</dbReference>
<dbReference type="Pfam" id="PF00044">
    <property type="entry name" value="Gp_dh_N"/>
    <property type="match status" value="1"/>
</dbReference>
<keyword evidence="11" id="KW-1185">Reference proteome</keyword>
<organism evidence="10 11">
    <name type="scientific">Mycoplasma testudineum</name>
    <dbReference type="NCBI Taxonomy" id="244584"/>
    <lineage>
        <taxon>Bacteria</taxon>
        <taxon>Bacillati</taxon>
        <taxon>Mycoplasmatota</taxon>
        <taxon>Mollicutes</taxon>
        <taxon>Mycoplasmataceae</taxon>
        <taxon>Mycoplasma</taxon>
    </lineage>
</organism>
<dbReference type="NCBIfam" id="TIGR01534">
    <property type="entry name" value="GAPDH-I"/>
    <property type="match status" value="1"/>
</dbReference>
<name>A0A4R6IF87_9MOLU</name>
<keyword evidence="2 8" id="KW-0560">Oxidoreductase</keyword>
<dbReference type="InterPro" id="IPR020829">
    <property type="entry name" value="GlycerAld_3-P_DH_cat"/>
</dbReference>
<evidence type="ECO:0000256" key="4">
    <source>
        <dbReference type="PIRSR" id="PIRSR000149-2"/>
    </source>
</evidence>
<accession>A0A4R6IF87</accession>
<dbReference type="InterPro" id="IPR020828">
    <property type="entry name" value="GlycerAld_3-P_DH_NAD(P)-bd"/>
</dbReference>
<feature type="binding site" evidence="5">
    <location>
        <position position="35"/>
    </location>
    <ligand>
        <name>NAD(+)</name>
        <dbReference type="ChEBI" id="CHEBI:57540"/>
    </ligand>
</feature>
<feature type="domain" description="Glyceraldehyde 3-phosphate dehydrogenase NAD(P) binding" evidence="9">
    <location>
        <begin position="2"/>
        <end position="160"/>
    </location>
</feature>
<dbReference type="EC" id="1.2.1.-" evidence="8"/>
<evidence type="ECO:0000256" key="5">
    <source>
        <dbReference type="PIRSR" id="PIRSR000149-3"/>
    </source>
</evidence>
<feature type="binding site" evidence="4">
    <location>
        <position position="242"/>
    </location>
    <ligand>
        <name>D-glyceraldehyde 3-phosphate</name>
        <dbReference type="ChEBI" id="CHEBI:59776"/>
    </ligand>
</feature>
<dbReference type="AlphaFoldDB" id="A0A4R6IF87"/>
<dbReference type="GO" id="GO:0006006">
    <property type="term" value="P:glucose metabolic process"/>
    <property type="evidence" value="ECO:0007669"/>
    <property type="project" value="InterPro"/>
</dbReference>